<reference evidence="1 2" key="1">
    <citation type="submission" date="2017-07" db="EMBL/GenBank/DDBJ databases">
        <title>Phylogenetic study on the rhizospheric bacterium Ochrobactrum sp. A44.</title>
        <authorList>
            <person name="Krzyzanowska D.M."/>
            <person name="Ossowicki A."/>
            <person name="Rajewska M."/>
            <person name="Maciag T."/>
            <person name="Kaczynski Z."/>
            <person name="Czerwicka M."/>
            <person name="Jafra S."/>
        </authorList>
    </citation>
    <scope>NUCLEOTIDE SEQUENCE [LARGE SCALE GENOMIC DNA]</scope>
    <source>
        <strain evidence="1 2">OgA9a</strain>
    </source>
</reference>
<organism evidence="1 2">
    <name type="scientific">Brucella grignonensis</name>
    <dbReference type="NCBI Taxonomy" id="94627"/>
    <lineage>
        <taxon>Bacteria</taxon>
        <taxon>Pseudomonadati</taxon>
        <taxon>Pseudomonadota</taxon>
        <taxon>Alphaproteobacteria</taxon>
        <taxon>Hyphomicrobiales</taxon>
        <taxon>Brucellaceae</taxon>
        <taxon>Brucella/Ochrobactrum group</taxon>
        <taxon>Brucella</taxon>
    </lineage>
</organism>
<sequence>MLAGLSIEMRSAMWAKILSDPSAFAETAVYVVEDDASIVSGVSEPPFGSDRDL</sequence>
<dbReference type="EMBL" id="NNRL01000167">
    <property type="protein sequence ID" value="OYR08378.1"/>
    <property type="molecule type" value="Genomic_DNA"/>
</dbReference>
<comment type="caution">
    <text evidence="1">The sequence shown here is derived from an EMBL/GenBank/DDBJ whole genome shotgun (WGS) entry which is preliminary data.</text>
</comment>
<gene>
    <name evidence="1" type="ORF">CEV33_3290</name>
</gene>
<dbReference type="AlphaFoldDB" id="A0A256F0G0"/>
<protein>
    <submittedName>
        <fullName evidence="1">Uncharacterized protein</fullName>
    </submittedName>
</protein>
<proteinExistence type="predicted"/>
<keyword evidence="2" id="KW-1185">Reference proteome</keyword>
<evidence type="ECO:0000313" key="2">
    <source>
        <dbReference type="Proteomes" id="UP000216478"/>
    </source>
</evidence>
<name>A0A256F0G0_9HYPH</name>
<dbReference type="Proteomes" id="UP000216478">
    <property type="component" value="Unassembled WGS sequence"/>
</dbReference>
<accession>A0A256F0G0</accession>
<evidence type="ECO:0000313" key="1">
    <source>
        <dbReference type="EMBL" id="OYR08378.1"/>
    </source>
</evidence>